<dbReference type="eggNOG" id="COG1523">
    <property type="taxonomic scope" value="Bacteria"/>
</dbReference>
<dbReference type="InterPro" id="IPR044505">
    <property type="entry name" value="GlgX_Isoamylase_N_E_set"/>
</dbReference>
<dbReference type="SMART" id="SM00642">
    <property type="entry name" value="Aamy"/>
    <property type="match status" value="1"/>
</dbReference>
<dbReference type="STRING" id="1125699.HMPREF9194_02334"/>
<proteinExistence type="inferred from homology"/>
<dbReference type="RefSeq" id="WP_016526585.1">
    <property type="nucleotide sequence ID" value="NZ_KE332518.1"/>
</dbReference>
<comment type="similarity">
    <text evidence="1">Belongs to the glycosyl hydrolase 13 family.</text>
</comment>
<dbReference type="Gene3D" id="3.20.20.80">
    <property type="entry name" value="Glycosidases"/>
    <property type="match status" value="1"/>
</dbReference>
<evidence type="ECO:0000256" key="1">
    <source>
        <dbReference type="ARBA" id="ARBA00008061"/>
    </source>
</evidence>
<dbReference type="PATRIC" id="fig|1125699.3.peg.2350"/>
<dbReference type="Proteomes" id="UP000014541">
    <property type="component" value="Unassembled WGS sequence"/>
</dbReference>
<feature type="domain" description="Glycosyl hydrolase family 13 catalytic" evidence="4">
    <location>
        <begin position="168"/>
        <end position="580"/>
    </location>
</feature>
<dbReference type="OrthoDB" id="9761875at2"/>
<name>S3L5A4_TREMA</name>
<keyword evidence="6" id="KW-1185">Reference proteome</keyword>
<keyword evidence="2" id="KW-0378">Hydrolase</keyword>
<evidence type="ECO:0000256" key="3">
    <source>
        <dbReference type="ARBA" id="ARBA00023295"/>
    </source>
</evidence>
<dbReference type="NCBIfam" id="TIGR02100">
    <property type="entry name" value="glgX_debranch"/>
    <property type="match status" value="1"/>
</dbReference>
<dbReference type="Gene3D" id="2.60.40.10">
    <property type="entry name" value="Immunoglobulins"/>
    <property type="match status" value="1"/>
</dbReference>
<dbReference type="InterPro" id="IPR013780">
    <property type="entry name" value="Glyco_hydro_b"/>
</dbReference>
<dbReference type="CDD" id="cd02856">
    <property type="entry name" value="E_set_GDE_Isoamylase_N"/>
    <property type="match status" value="1"/>
</dbReference>
<dbReference type="HOGENOM" id="CLU_011725_1_1_12"/>
<dbReference type="AlphaFoldDB" id="S3L5A4"/>
<dbReference type="CDD" id="cd11326">
    <property type="entry name" value="AmyAc_Glg_debranch"/>
    <property type="match status" value="1"/>
</dbReference>
<dbReference type="InterPro" id="IPR011837">
    <property type="entry name" value="Glycogen_debranch_GlgX"/>
</dbReference>
<comment type="caution">
    <text evidence="5">The sequence shown here is derived from an EMBL/GenBank/DDBJ whole genome shotgun (WGS) entry which is preliminary data.</text>
</comment>
<organism evidence="5 6">
    <name type="scientific">Treponema maltophilum ATCC 51939</name>
    <dbReference type="NCBI Taxonomy" id="1125699"/>
    <lineage>
        <taxon>Bacteria</taxon>
        <taxon>Pseudomonadati</taxon>
        <taxon>Spirochaetota</taxon>
        <taxon>Spirochaetia</taxon>
        <taxon>Spirochaetales</taxon>
        <taxon>Treponemataceae</taxon>
        <taxon>Treponema</taxon>
    </lineage>
</organism>
<dbReference type="InterPro" id="IPR013783">
    <property type="entry name" value="Ig-like_fold"/>
</dbReference>
<dbReference type="SUPFAM" id="SSF81296">
    <property type="entry name" value="E set domains"/>
    <property type="match status" value="1"/>
</dbReference>
<dbReference type="EMBL" id="ATFF01000006">
    <property type="protein sequence ID" value="EPF31979.1"/>
    <property type="molecule type" value="Genomic_DNA"/>
</dbReference>
<evidence type="ECO:0000313" key="6">
    <source>
        <dbReference type="Proteomes" id="UP000014541"/>
    </source>
</evidence>
<accession>S3L5A4</accession>
<dbReference type="SUPFAM" id="SSF51011">
    <property type="entry name" value="Glycosyl hydrolase domain"/>
    <property type="match status" value="1"/>
</dbReference>
<dbReference type="SUPFAM" id="SSF51445">
    <property type="entry name" value="(Trans)glycosidases"/>
    <property type="match status" value="1"/>
</dbReference>
<dbReference type="InterPro" id="IPR004193">
    <property type="entry name" value="Glyco_hydro_13_N"/>
</dbReference>
<dbReference type="InterPro" id="IPR006047">
    <property type="entry name" value="GH13_cat_dom"/>
</dbReference>
<sequence length="709" mass="79210">MPEYVARPGKALPFGATPSAGGVNFSVFSRNASSVTLALFNNEADAEPSFTFELSPALNRTGDVWHIFVEGLEKGALYLYAVDGPFEPEKGHRFNKNLYLFDPYAKALTNASVFSARKRGARGDASVPHDAKPSAAGMPKCVVVCDGDFDWQGDKPLNYPLRRSILYETHVKGFTRSPTSGTMQPGTYRGFIEKIPYLKKLGVTSVEFLPLHEFDEYENKNVNPHTGEPLKNFWGYSTVAFFAPKASYAADKSPGACVNEFKKLVREMHKNGLEVILDVVFNHTGEGNETGETLNFRGFENSVYYLLEENDKRLYKNFSGCGNAVNCNHPVVRAYIIDCLHYWVSEMHVDGFRFDLASVLARDTKGHLSESAPLLEQIAEDPLLSGTKLIAEAWDAAGGYQVGNFGGRWAEWNDRFRDDIRRFWRGDTAFAGGTATRLAGSSDLYLHGGRKPFHSINYLTSHDGFTLNDLVSYDKKHNEINGEHNKDGSDVNFSCNCGHEGPCNDKSIRLMRNRRIKNMILTLLLAQGTPMLLAGDEFRRSQQGNNNAYCQDNEISWIDWSLKDTHADIFEFTRKTIAFRLRHAAFRRGEFFLGRDISANDVPDISWFDENGAAFNWENRGGFLACRIDGSGIEIQSESDDNDFYLMYNAGADFITAKIPPSAPGKKWYRCIDTSLPSPGDFLDEKDAIGFKTPEYPMPGGTVVVLIGK</sequence>
<dbReference type="PANTHER" id="PTHR43002">
    <property type="entry name" value="GLYCOGEN DEBRANCHING ENZYME"/>
    <property type="match status" value="1"/>
</dbReference>
<dbReference type="Gene3D" id="2.60.40.1180">
    <property type="entry name" value="Golgi alpha-mannosidase II"/>
    <property type="match status" value="1"/>
</dbReference>
<dbReference type="InterPro" id="IPR048644">
    <property type="entry name" value="Isoamylase_C"/>
</dbReference>
<dbReference type="InterPro" id="IPR014756">
    <property type="entry name" value="Ig_E-set"/>
</dbReference>
<evidence type="ECO:0000313" key="5">
    <source>
        <dbReference type="EMBL" id="EPF31979.1"/>
    </source>
</evidence>
<dbReference type="GO" id="GO:0005980">
    <property type="term" value="P:glycogen catabolic process"/>
    <property type="evidence" value="ECO:0007669"/>
    <property type="project" value="InterPro"/>
</dbReference>
<dbReference type="InterPro" id="IPR017853">
    <property type="entry name" value="GH"/>
</dbReference>
<dbReference type="GO" id="GO:0004135">
    <property type="term" value="F:amylo-alpha-1,6-glucosidase activity"/>
    <property type="evidence" value="ECO:0007669"/>
    <property type="project" value="InterPro"/>
</dbReference>
<dbReference type="Pfam" id="PF02922">
    <property type="entry name" value="CBM_48"/>
    <property type="match status" value="1"/>
</dbReference>
<keyword evidence="3" id="KW-0326">Glycosidase</keyword>
<reference evidence="5 6" key="1">
    <citation type="submission" date="2013-04" db="EMBL/GenBank/DDBJ databases">
        <title>The Genome Sequence of Treponema maltophilum ATCC 51939.</title>
        <authorList>
            <consortium name="The Broad Institute Genomics Platform"/>
            <person name="Earl A."/>
            <person name="Ward D."/>
            <person name="Feldgarden M."/>
            <person name="Gevers D."/>
            <person name="Leonetti C."/>
            <person name="Blanton J.M."/>
            <person name="Dewhirst F.E."/>
            <person name="Izard J."/>
            <person name="Walker B."/>
            <person name="Young S."/>
            <person name="Zeng Q."/>
            <person name="Gargeya S."/>
            <person name="Fitzgerald M."/>
            <person name="Haas B."/>
            <person name="Abouelleil A."/>
            <person name="Allen A.W."/>
            <person name="Alvarado L."/>
            <person name="Arachchi H.M."/>
            <person name="Berlin A.M."/>
            <person name="Chapman S.B."/>
            <person name="Gainer-Dewar J."/>
            <person name="Goldberg J."/>
            <person name="Griggs A."/>
            <person name="Gujja S."/>
            <person name="Hansen M."/>
            <person name="Howarth C."/>
            <person name="Imamovic A."/>
            <person name="Ireland A."/>
            <person name="Larimer J."/>
            <person name="McCowan C."/>
            <person name="Murphy C."/>
            <person name="Pearson M."/>
            <person name="Poon T.W."/>
            <person name="Priest M."/>
            <person name="Roberts A."/>
            <person name="Saif S."/>
            <person name="Shea T."/>
            <person name="Sisk P."/>
            <person name="Sykes S."/>
            <person name="Wortman J."/>
            <person name="Nusbaum C."/>
            <person name="Birren B."/>
        </authorList>
    </citation>
    <scope>NUCLEOTIDE SEQUENCE [LARGE SCALE GENOMIC DNA]</scope>
    <source>
        <strain evidence="5 6">ATCC 51939</strain>
    </source>
</reference>
<gene>
    <name evidence="5" type="ORF">HMPREF9194_02334</name>
</gene>
<evidence type="ECO:0000256" key="2">
    <source>
        <dbReference type="ARBA" id="ARBA00022801"/>
    </source>
</evidence>
<evidence type="ECO:0000259" key="4">
    <source>
        <dbReference type="SMART" id="SM00642"/>
    </source>
</evidence>
<dbReference type="Pfam" id="PF21331">
    <property type="entry name" value="Isoamylase_C"/>
    <property type="match status" value="1"/>
</dbReference>
<dbReference type="Pfam" id="PF00128">
    <property type="entry name" value="Alpha-amylase"/>
    <property type="match status" value="1"/>
</dbReference>
<protein>
    <submittedName>
        <fullName evidence="5">Glycogen debranching enzyme GlgX</fullName>
    </submittedName>
</protein>